<gene>
    <name evidence="3" type="ORF">EG327_001342</name>
</gene>
<feature type="region of interest" description="Disordered" evidence="1">
    <location>
        <begin position="39"/>
        <end position="173"/>
    </location>
</feature>
<name>A0A8H3VJV2_VENIN</name>
<evidence type="ECO:0000313" key="4">
    <source>
        <dbReference type="Proteomes" id="UP000490939"/>
    </source>
</evidence>
<evidence type="ECO:0000313" key="3">
    <source>
        <dbReference type="EMBL" id="KAE9990494.1"/>
    </source>
</evidence>
<dbReference type="AlphaFoldDB" id="A0A8H3VJV2"/>
<organism evidence="3 4">
    <name type="scientific">Venturia inaequalis</name>
    <name type="common">Apple scab fungus</name>
    <dbReference type="NCBI Taxonomy" id="5025"/>
    <lineage>
        <taxon>Eukaryota</taxon>
        <taxon>Fungi</taxon>
        <taxon>Dikarya</taxon>
        <taxon>Ascomycota</taxon>
        <taxon>Pezizomycotina</taxon>
        <taxon>Dothideomycetes</taxon>
        <taxon>Pleosporomycetidae</taxon>
        <taxon>Venturiales</taxon>
        <taxon>Venturiaceae</taxon>
        <taxon>Venturia</taxon>
    </lineage>
</organism>
<keyword evidence="2" id="KW-0732">Signal</keyword>
<reference evidence="3 4" key="1">
    <citation type="submission" date="2019-07" db="EMBL/GenBank/DDBJ databases">
        <title>Venturia inaequalis Genome Resource.</title>
        <authorList>
            <person name="Lichtner F.J."/>
        </authorList>
    </citation>
    <scope>NUCLEOTIDE SEQUENCE [LARGE SCALE GENOMIC DNA]</scope>
    <source>
        <strain evidence="3 4">DMI_063113</strain>
    </source>
</reference>
<feature type="compositionally biased region" description="Basic and acidic residues" evidence="1">
    <location>
        <begin position="39"/>
        <end position="50"/>
    </location>
</feature>
<keyword evidence="4" id="KW-1185">Reference proteome</keyword>
<sequence length="196" mass="21508">MKVTSCLAIAAAIVASAVTALPTCNPPPLMSINKEDWTETDMRPENRDSKNCVYDNTRPHVRPFTNGAKHRPHYYNAEDAKMSPNPTPEQAPKTKRAETQTPGKPDPTKAFCEKPENKAYPVCENSAQGKSSDTPGSKKAADSGSLGTRVWPALEMPDPSATTPLPLVGGKTPKICKDMGREKCLEWLRLLDIEYR</sequence>
<protein>
    <submittedName>
        <fullName evidence="3">Uncharacterized protein</fullName>
    </submittedName>
</protein>
<comment type="caution">
    <text evidence="3">The sequence shown here is derived from an EMBL/GenBank/DDBJ whole genome shotgun (WGS) entry which is preliminary data.</text>
</comment>
<accession>A0A8H3VJV2</accession>
<dbReference type="EMBL" id="WNWR01000135">
    <property type="protein sequence ID" value="KAE9990494.1"/>
    <property type="molecule type" value="Genomic_DNA"/>
</dbReference>
<feature type="compositionally biased region" description="Polar residues" evidence="1">
    <location>
        <begin position="125"/>
        <end position="135"/>
    </location>
</feature>
<proteinExistence type="predicted"/>
<evidence type="ECO:0000256" key="1">
    <source>
        <dbReference type="SAM" id="MobiDB-lite"/>
    </source>
</evidence>
<evidence type="ECO:0000256" key="2">
    <source>
        <dbReference type="SAM" id="SignalP"/>
    </source>
</evidence>
<feature type="signal peptide" evidence="2">
    <location>
        <begin position="1"/>
        <end position="20"/>
    </location>
</feature>
<dbReference type="Proteomes" id="UP000490939">
    <property type="component" value="Unassembled WGS sequence"/>
</dbReference>
<feature type="chain" id="PRO_5034331139" evidence="2">
    <location>
        <begin position="21"/>
        <end position="196"/>
    </location>
</feature>